<dbReference type="EMBL" id="SNWQ01000024">
    <property type="protein sequence ID" value="TDO35181.1"/>
    <property type="molecule type" value="Genomic_DNA"/>
</dbReference>
<dbReference type="PANTHER" id="PTHR35176">
    <property type="entry name" value="HEME OXYGENASE HI_0854-RELATED"/>
    <property type="match status" value="1"/>
</dbReference>
<dbReference type="GO" id="GO:0016627">
    <property type="term" value="F:oxidoreductase activity, acting on the CH-CH group of donors"/>
    <property type="evidence" value="ECO:0007669"/>
    <property type="project" value="TreeGrafter"/>
</dbReference>
<dbReference type="InterPro" id="IPR012349">
    <property type="entry name" value="Split_barrel_FMN-bd"/>
</dbReference>
<feature type="domain" description="Pyridoxamine 5'-phosphate oxidase N-terminal" evidence="2">
    <location>
        <begin position="23"/>
        <end position="134"/>
    </location>
</feature>
<reference evidence="3 4" key="1">
    <citation type="submission" date="2019-03" db="EMBL/GenBank/DDBJ databases">
        <title>Genomic Encyclopedia of Type Strains, Phase III (KMG-III): the genomes of soil and plant-associated and newly described type strains.</title>
        <authorList>
            <person name="Whitman W."/>
        </authorList>
    </citation>
    <scope>NUCLEOTIDE SEQUENCE [LARGE SCALE GENOMIC DNA]</scope>
    <source>
        <strain evidence="3 4">VKM Ac-2527</strain>
    </source>
</reference>
<dbReference type="RefSeq" id="WP_133804645.1">
    <property type="nucleotide sequence ID" value="NZ_SNWQ01000024.1"/>
</dbReference>
<dbReference type="OrthoDB" id="157302at2"/>
<comment type="caution">
    <text evidence="3">The sequence shown here is derived from an EMBL/GenBank/DDBJ whole genome shotgun (WGS) entry which is preliminary data.</text>
</comment>
<organism evidence="3 4">
    <name type="scientific">Kribbella caucasensis</name>
    <dbReference type="NCBI Taxonomy" id="2512215"/>
    <lineage>
        <taxon>Bacteria</taxon>
        <taxon>Bacillati</taxon>
        <taxon>Actinomycetota</taxon>
        <taxon>Actinomycetes</taxon>
        <taxon>Propionibacteriales</taxon>
        <taxon>Kribbellaceae</taxon>
        <taxon>Kribbella</taxon>
    </lineage>
</organism>
<keyword evidence="4" id="KW-1185">Reference proteome</keyword>
<proteinExistence type="predicted"/>
<gene>
    <name evidence="3" type="ORF">EV643_12467</name>
</gene>
<sequence length="158" mass="17906">MPTKEKLVLPEGYGRTTKTLSWESVRAQLTEAKQYWLATNRANGSPHLVPVDGLWIDDLLYYGGSPETVHVRMVRADPHVTVHLPDPWKVVVVEGEVRVTKPSPELAQRLADHANEKYAEYGMQYDASSYSEPGVLHPRRVIAWSSFPKDATRFTFTD</sequence>
<keyword evidence="1" id="KW-0560">Oxidoreductase</keyword>
<accession>A0A4R6JJ60</accession>
<dbReference type="Gene3D" id="2.30.110.10">
    <property type="entry name" value="Electron Transport, Fmn-binding Protein, Chain A"/>
    <property type="match status" value="1"/>
</dbReference>
<dbReference type="SUPFAM" id="SSF50475">
    <property type="entry name" value="FMN-binding split barrel"/>
    <property type="match status" value="1"/>
</dbReference>
<dbReference type="GO" id="GO:0070967">
    <property type="term" value="F:coenzyme F420 binding"/>
    <property type="evidence" value="ECO:0007669"/>
    <property type="project" value="TreeGrafter"/>
</dbReference>
<name>A0A4R6JJ60_9ACTN</name>
<dbReference type="InterPro" id="IPR052019">
    <property type="entry name" value="F420H2_bilvrd_red/Heme_oxyg"/>
</dbReference>
<evidence type="ECO:0000259" key="2">
    <source>
        <dbReference type="Pfam" id="PF01243"/>
    </source>
</evidence>
<evidence type="ECO:0000313" key="3">
    <source>
        <dbReference type="EMBL" id="TDO35181.1"/>
    </source>
</evidence>
<evidence type="ECO:0000256" key="1">
    <source>
        <dbReference type="ARBA" id="ARBA00023002"/>
    </source>
</evidence>
<dbReference type="GO" id="GO:0005829">
    <property type="term" value="C:cytosol"/>
    <property type="evidence" value="ECO:0007669"/>
    <property type="project" value="TreeGrafter"/>
</dbReference>
<evidence type="ECO:0000313" key="4">
    <source>
        <dbReference type="Proteomes" id="UP000295388"/>
    </source>
</evidence>
<protein>
    <submittedName>
        <fullName evidence="3">Nitroimidazol reductase NimA-like FMN-containing flavoprotein (Pyridoxamine 5'-phosphate oxidase superfamily)</fullName>
    </submittedName>
</protein>
<dbReference type="AlphaFoldDB" id="A0A4R6JJ60"/>
<dbReference type="Pfam" id="PF01243">
    <property type="entry name" value="PNPOx_N"/>
    <property type="match status" value="1"/>
</dbReference>
<dbReference type="PANTHER" id="PTHR35176:SF4">
    <property type="entry name" value="PYRIDOXAMINE 5'-PHOSPHATE OXIDASE-RELATED FMN-BINDING"/>
    <property type="match status" value="1"/>
</dbReference>
<dbReference type="Proteomes" id="UP000295388">
    <property type="component" value="Unassembled WGS sequence"/>
</dbReference>
<dbReference type="InterPro" id="IPR011576">
    <property type="entry name" value="Pyridox_Oxase_N"/>
</dbReference>